<reference evidence="2" key="1">
    <citation type="submission" date="2016-11" db="EMBL/GenBank/DDBJ databases">
        <authorList>
            <person name="Varghese N."/>
            <person name="Submissions S."/>
        </authorList>
    </citation>
    <scope>NUCLEOTIDE SEQUENCE [LARGE SCALE GENOMIC DNA]</scope>
    <source>
        <strain evidence="2">DSM 16990</strain>
    </source>
</reference>
<evidence type="ECO:0000313" key="1">
    <source>
        <dbReference type="EMBL" id="SHE76715.1"/>
    </source>
</evidence>
<accession>A0A1M4W6E0</accession>
<dbReference type="Proteomes" id="UP000184287">
    <property type="component" value="Unassembled WGS sequence"/>
</dbReference>
<sequence length="72" mass="8512">MVAVFKTNAEFRRDAMKIIQLLSGAYQGFTVSIDQEDEDRILRVEGDFFDVEDIINLLRYYGFNCVYFPCDW</sequence>
<protein>
    <recommendedName>
        <fullName evidence="3">Copper chaperone CopZ</fullName>
    </recommendedName>
</protein>
<dbReference type="AlphaFoldDB" id="A0A1M4W6E0"/>
<dbReference type="EMBL" id="FQUQ01000001">
    <property type="protein sequence ID" value="SHE76715.1"/>
    <property type="molecule type" value="Genomic_DNA"/>
</dbReference>
<proteinExistence type="predicted"/>
<evidence type="ECO:0000313" key="2">
    <source>
        <dbReference type="Proteomes" id="UP000184287"/>
    </source>
</evidence>
<dbReference type="STRING" id="288992.SAMN04488522_1011149"/>
<evidence type="ECO:0008006" key="3">
    <source>
        <dbReference type="Google" id="ProtNLM"/>
    </source>
</evidence>
<dbReference type="OrthoDB" id="1036397at2"/>
<name>A0A1M4W6E0_9SPHI</name>
<keyword evidence="2" id="KW-1185">Reference proteome</keyword>
<organism evidence="1 2">
    <name type="scientific">Pedobacter caeni</name>
    <dbReference type="NCBI Taxonomy" id="288992"/>
    <lineage>
        <taxon>Bacteria</taxon>
        <taxon>Pseudomonadati</taxon>
        <taxon>Bacteroidota</taxon>
        <taxon>Sphingobacteriia</taxon>
        <taxon>Sphingobacteriales</taxon>
        <taxon>Sphingobacteriaceae</taxon>
        <taxon>Pedobacter</taxon>
    </lineage>
</organism>
<dbReference type="RefSeq" id="WP_084528565.1">
    <property type="nucleotide sequence ID" value="NZ_FQUQ01000001.1"/>
</dbReference>
<gene>
    <name evidence="1" type="ORF">SAMN04488522_1011149</name>
</gene>